<proteinExistence type="predicted"/>
<reference evidence="1" key="1">
    <citation type="submission" date="2021-02" db="EMBL/GenBank/DDBJ databases">
        <authorList>
            <person name="Dougan E. K."/>
            <person name="Rhodes N."/>
            <person name="Thang M."/>
            <person name="Chan C."/>
        </authorList>
    </citation>
    <scope>NUCLEOTIDE SEQUENCE</scope>
</reference>
<sequence>MIGILTRKLLRKAGLSSRGAHPKHVRPRTSLRLAVSETALLGGGQHPLHQEIAALAHAVASPENAAKILVAREALLAKSNEHVLLDTAGIIGFFATITVVVDFTGHYSDDILKKTEMMAAVISGGRRFRATLRSSLCLPGASRF</sequence>
<accession>A0A813BW80</accession>
<gene>
    <name evidence="1" type="ORF">SNEC2469_LOCUS32219</name>
</gene>
<dbReference type="AlphaFoldDB" id="A0A813BW80"/>
<dbReference type="EMBL" id="CAJNJA010080841">
    <property type="protein sequence ID" value="CAE7928545.1"/>
    <property type="molecule type" value="Genomic_DNA"/>
</dbReference>
<dbReference type="Proteomes" id="UP000601435">
    <property type="component" value="Unassembled WGS sequence"/>
</dbReference>
<evidence type="ECO:0000313" key="1">
    <source>
        <dbReference type="EMBL" id="CAE7928545.1"/>
    </source>
</evidence>
<comment type="caution">
    <text evidence="1">The sequence shown here is derived from an EMBL/GenBank/DDBJ whole genome shotgun (WGS) entry which is preliminary data.</text>
</comment>
<protein>
    <submittedName>
        <fullName evidence="1">Uncharacterized protein</fullName>
    </submittedName>
</protein>
<organism evidence="1 2">
    <name type="scientific">Symbiodinium necroappetens</name>
    <dbReference type="NCBI Taxonomy" id="1628268"/>
    <lineage>
        <taxon>Eukaryota</taxon>
        <taxon>Sar</taxon>
        <taxon>Alveolata</taxon>
        <taxon>Dinophyceae</taxon>
        <taxon>Suessiales</taxon>
        <taxon>Symbiodiniaceae</taxon>
        <taxon>Symbiodinium</taxon>
    </lineage>
</organism>
<dbReference type="OrthoDB" id="416143at2759"/>
<evidence type="ECO:0000313" key="2">
    <source>
        <dbReference type="Proteomes" id="UP000601435"/>
    </source>
</evidence>
<keyword evidence="2" id="KW-1185">Reference proteome</keyword>
<name>A0A813BW80_9DINO</name>